<dbReference type="PANTHER" id="PTHR18964">
    <property type="entry name" value="ROK (REPRESSOR, ORF, KINASE) FAMILY"/>
    <property type="match status" value="1"/>
</dbReference>
<keyword evidence="2" id="KW-0808">Transferase</keyword>
<dbReference type="EMBL" id="CP003349">
    <property type="protein sequence ID" value="AFD06611.1"/>
    <property type="molecule type" value="Genomic_DNA"/>
</dbReference>
<dbReference type="Gene3D" id="3.30.420.40">
    <property type="match status" value="2"/>
</dbReference>
<dbReference type="eggNOG" id="COG1940">
    <property type="taxonomic scope" value="Bacteria"/>
</dbReference>
<keyword evidence="3" id="KW-1185">Reference proteome</keyword>
<organism evidence="2 3">
    <name type="scientific">Solitalea canadensis (strain ATCC 29591 / DSM 3403 / JCM 21819 / LMG 8368 / NBRC 15130 / NCIMB 12057 / USAM 9D)</name>
    <name type="common">Flexibacter canadensis</name>
    <dbReference type="NCBI Taxonomy" id="929556"/>
    <lineage>
        <taxon>Bacteria</taxon>
        <taxon>Pseudomonadati</taxon>
        <taxon>Bacteroidota</taxon>
        <taxon>Sphingobacteriia</taxon>
        <taxon>Sphingobacteriales</taxon>
        <taxon>Sphingobacteriaceae</taxon>
        <taxon>Solitalea</taxon>
    </lineage>
</organism>
<evidence type="ECO:0000313" key="2">
    <source>
        <dbReference type="EMBL" id="AFD06611.1"/>
    </source>
</evidence>
<dbReference type="InterPro" id="IPR043129">
    <property type="entry name" value="ATPase_NBD"/>
</dbReference>
<dbReference type="InterPro" id="IPR014710">
    <property type="entry name" value="RmlC-like_jellyroll"/>
</dbReference>
<protein>
    <submittedName>
        <fullName evidence="2">Transcriptional regulator/sugar kinase</fullName>
    </submittedName>
</protein>
<dbReference type="PANTHER" id="PTHR18964:SF149">
    <property type="entry name" value="BIFUNCTIONAL UDP-N-ACETYLGLUCOSAMINE 2-EPIMERASE_N-ACETYLMANNOSAMINE KINASE"/>
    <property type="match status" value="1"/>
</dbReference>
<reference evidence="2" key="1">
    <citation type="submission" date="2012-02" db="EMBL/GenBank/DDBJ databases">
        <title>The complete genome of Solitalea canadensis DSM 3403.</title>
        <authorList>
            <consortium name="US DOE Joint Genome Institute (JGI-PGF)"/>
            <person name="Lucas S."/>
            <person name="Copeland A."/>
            <person name="Lapidus A."/>
            <person name="Glavina del Rio T."/>
            <person name="Dalin E."/>
            <person name="Tice H."/>
            <person name="Bruce D."/>
            <person name="Goodwin L."/>
            <person name="Pitluck S."/>
            <person name="Peters L."/>
            <person name="Ovchinnikova G."/>
            <person name="Lu M."/>
            <person name="Kyrpides N."/>
            <person name="Mavromatis K."/>
            <person name="Ivanova N."/>
            <person name="Brettin T."/>
            <person name="Detter J.C."/>
            <person name="Han C."/>
            <person name="Larimer F."/>
            <person name="Land M."/>
            <person name="Hauser L."/>
            <person name="Markowitz V."/>
            <person name="Cheng J.-F."/>
            <person name="Hugenholtz P."/>
            <person name="Woyke T."/>
            <person name="Wu D."/>
            <person name="Spring S."/>
            <person name="Schroeder M."/>
            <person name="Kopitz M."/>
            <person name="Brambilla E."/>
            <person name="Klenk H.-P."/>
            <person name="Eisen J.A."/>
        </authorList>
    </citation>
    <scope>NUCLEOTIDE SEQUENCE</scope>
    <source>
        <strain evidence="2">DSM 3403</strain>
    </source>
</reference>
<evidence type="ECO:0000313" key="3">
    <source>
        <dbReference type="Proteomes" id="UP000007590"/>
    </source>
</evidence>
<dbReference type="CDD" id="cd07010">
    <property type="entry name" value="cupin_PMI_type_I_N_bac"/>
    <property type="match status" value="1"/>
</dbReference>
<gene>
    <name evidence="2" type="ordered locus">Solca_1538</name>
</gene>
<accession>H8KTN6</accession>
<dbReference type="CDD" id="cd23763">
    <property type="entry name" value="ASKHA_ATPase_ROK"/>
    <property type="match status" value="1"/>
</dbReference>
<keyword evidence="2" id="KW-0418">Kinase</keyword>
<dbReference type="AlphaFoldDB" id="H8KTN6"/>
<evidence type="ECO:0000256" key="1">
    <source>
        <dbReference type="ARBA" id="ARBA00006479"/>
    </source>
</evidence>
<dbReference type="SUPFAM" id="SSF53067">
    <property type="entry name" value="Actin-like ATPase domain"/>
    <property type="match status" value="1"/>
</dbReference>
<comment type="similarity">
    <text evidence="1">Belongs to the ROK (NagC/XylR) family.</text>
</comment>
<name>H8KTN6_SOLCM</name>
<dbReference type="InterPro" id="IPR000600">
    <property type="entry name" value="ROK"/>
</dbReference>
<dbReference type="GO" id="GO:0016301">
    <property type="term" value="F:kinase activity"/>
    <property type="evidence" value="ECO:0007669"/>
    <property type="project" value="UniProtKB-KW"/>
</dbReference>
<dbReference type="STRING" id="929556.Solca_1538"/>
<dbReference type="InterPro" id="IPR011051">
    <property type="entry name" value="RmlC_Cupin_sf"/>
</dbReference>
<dbReference type="Proteomes" id="UP000007590">
    <property type="component" value="Chromosome"/>
</dbReference>
<dbReference type="OrthoDB" id="9808275at2"/>
<dbReference type="Gene3D" id="2.60.120.10">
    <property type="entry name" value="Jelly Rolls"/>
    <property type="match status" value="2"/>
</dbReference>
<dbReference type="KEGG" id="scn:Solca_1538"/>
<dbReference type="HOGENOM" id="CLU_322551_0_0_10"/>
<proteinExistence type="inferred from homology"/>
<dbReference type="eggNOG" id="COG1482">
    <property type="taxonomic scope" value="Bacteria"/>
</dbReference>
<dbReference type="RefSeq" id="WP_014679838.1">
    <property type="nucleotide sequence ID" value="NC_017770.1"/>
</dbReference>
<dbReference type="SUPFAM" id="SSF51182">
    <property type="entry name" value="RmlC-like cupins"/>
    <property type="match status" value="1"/>
</dbReference>
<dbReference type="Pfam" id="PF00480">
    <property type="entry name" value="ROK"/>
    <property type="match status" value="1"/>
</dbReference>
<sequence>MGTRKSIGVDVGGSHVSASIIDLQTPGTPQIKRATINAFDEASSILQTIGNTINQTFVEIDEETIDSVGIAFPGPFDYQKGVSNIAFVGGKFESTFGIHVQQALKSSIALSNVPFYFANDAHCFAVGAHHHLQLSCKRSVFLTLGTGFGSAFMEEDCLIHNHVALPAIGAFYNEPFLDAIADDYFSTRWFLKEFTNRTGQEIRSVKELAEAKNQVSASMFNDFGANLGAFLFPWLKEFECEVLVIGGNISNANALFNETLRSELQQLKHLDIIYCNHTEESILTGAALIAEKKCIEEKLTHSINHQELSMDFIPTVRKTTQPILPLTKSSPSHQSYNIFPTFSTQHTVQTGYDSLVQSLLAEKTVIIDGFGGILWDSFRMNMQQCFNGYGKKVLWYDIDSSLKTPDEINEMIAGNLNGDDPIFGKKYLGSLIDFFDQKKLSLLTPDQHADLCIVYGTGAALSNWEGPLVYLDVPKNEIQYRMRAQSITNLGSKEILENSQTYKRFYFVDWPVLNKHKHQLLSKVDYIVDEQRINEVTWMRGDDFRSTLDEMFQQPFRAKPWFEAGVWGGNWMKEKIEGLPQEEINYAWSFELITPENGIVLEGDNHLLEVSFDFLLYHNNQKLLGKAANRFGTEFPIRFDFLDTYDGGNLSIQCHPRTQYIRENFGENFTQDETYYILDGEPDAKVYLGFQDDINPDRLKQALFDAQLNGVELPVEKYVQKLDAHKHDLFLIPNGTIHASGKNNLVLEISSTPYIFTFKMYDWLRLDLNGNPRPINIEHAFNNLHFEYKGDYVASNLISHPKVVKEWPDGRMVKLPTHSEHFYAIDRYEFGNETIINTDGQCHCCMLVEGEEIEVIVAGKTTVFNYAETFVIPAFVKEYTVRYQKNGKAYLVVAYVKNECCTSN</sequence>